<feature type="domain" description="HTH CENPB-type" evidence="3">
    <location>
        <begin position="72"/>
        <end position="144"/>
    </location>
</feature>
<evidence type="ECO:0000313" key="4">
    <source>
        <dbReference type="EMBL" id="ETO85153.1"/>
    </source>
</evidence>
<feature type="compositionally biased region" description="Basic and acidic residues" evidence="2">
    <location>
        <begin position="405"/>
        <end position="414"/>
    </location>
</feature>
<gene>
    <name evidence="4" type="ORF">F444_01061</name>
</gene>
<sequence>MASPARRTRRNLTYGEKLAIIQKKEEEPSWTQRNLALWAKEAFGLESKPTQATISNLLRDKDKLLSTAVPPGFRAARKVKYPELDQTILRWVHEEMERGGCMTRAAVQTKAMEMAQEMQLPSDMSFSKGWVSSFMSRHQLNFSKRNGTRQNMMAVTTEAVNKTEHVQVQQVQEETDEEEEEVEEPVAEVEVDNSVEVEGDQAEDVQENRMEVETSTSNVTDDPPRQSVKRRRVEGGVDSAWLSREEDERAMVELLLNWIAVPGSYSRWWLLKSDEEKQPLCDEIKLFLRSHGRHGIESVDIRQQLTTFVTTFQAAHTWLRQARVEYPLNVENMTLEQEGIKSHVLQMCPHYERLVGVLAPYVKYDDSTARTDTPATATVQAATPSNNDTPLQSRDTSVAVNTPTKEAESSRRQSTESNTDDNIDDETKAQKRYLFELECARLQSEIETRNVQLVLEKTLARKKLLDAGISLEEVDRIFPM</sequence>
<dbReference type="OrthoDB" id="162969at2759"/>
<dbReference type="Pfam" id="PF03221">
    <property type="entry name" value="HTH_Tnp_Tc5"/>
    <property type="match status" value="1"/>
</dbReference>
<accession>A0A081B1Z2</accession>
<feature type="compositionally biased region" description="Low complexity" evidence="2">
    <location>
        <begin position="373"/>
        <end position="383"/>
    </location>
</feature>
<dbReference type="SMART" id="SM00674">
    <property type="entry name" value="CENPB"/>
    <property type="match status" value="1"/>
</dbReference>
<protein>
    <recommendedName>
        <fullName evidence="3">HTH CENPB-type domain-containing protein</fullName>
    </recommendedName>
</protein>
<proteinExistence type="predicted"/>
<feature type="region of interest" description="Disordered" evidence="2">
    <location>
        <begin position="171"/>
        <end position="190"/>
    </location>
</feature>
<dbReference type="EMBL" id="ANJA01000189">
    <property type="protein sequence ID" value="ETO85153.1"/>
    <property type="molecule type" value="Genomic_DNA"/>
</dbReference>
<dbReference type="Gene3D" id="1.10.10.60">
    <property type="entry name" value="Homeodomain-like"/>
    <property type="match status" value="2"/>
</dbReference>
<dbReference type="AlphaFoldDB" id="A0A081B1Z2"/>
<evidence type="ECO:0000256" key="1">
    <source>
        <dbReference type="ARBA" id="ARBA00023125"/>
    </source>
</evidence>
<evidence type="ECO:0000256" key="2">
    <source>
        <dbReference type="SAM" id="MobiDB-lite"/>
    </source>
</evidence>
<feature type="compositionally biased region" description="Acidic residues" evidence="2">
    <location>
        <begin position="173"/>
        <end position="190"/>
    </location>
</feature>
<dbReference type="PROSITE" id="PS51253">
    <property type="entry name" value="HTH_CENPB"/>
    <property type="match status" value="1"/>
</dbReference>
<name>A0A081B1Z2_PHYNI</name>
<dbReference type="InterPro" id="IPR006600">
    <property type="entry name" value="HTH_CenpB_DNA-bd_dom"/>
</dbReference>
<feature type="region of interest" description="Disordered" evidence="2">
    <location>
        <begin position="373"/>
        <end position="425"/>
    </location>
</feature>
<evidence type="ECO:0000313" key="5">
    <source>
        <dbReference type="Proteomes" id="UP000028582"/>
    </source>
</evidence>
<dbReference type="PANTHER" id="PTHR33324:SF2">
    <property type="entry name" value="MYB_SANT-LIKE DNA-BINDING DOMAIN-CONTAINING PROTEIN"/>
    <property type="match status" value="1"/>
</dbReference>
<keyword evidence="1" id="KW-0238">DNA-binding</keyword>
<dbReference type="PANTHER" id="PTHR33324">
    <property type="entry name" value="EXPRESSED PROTEIN"/>
    <property type="match status" value="1"/>
</dbReference>
<comment type="caution">
    <text evidence="4">The sequence shown here is derived from an EMBL/GenBank/DDBJ whole genome shotgun (WGS) entry which is preliminary data.</text>
</comment>
<evidence type="ECO:0000259" key="3">
    <source>
        <dbReference type="PROSITE" id="PS51253"/>
    </source>
</evidence>
<feature type="compositionally biased region" description="Acidic residues" evidence="2">
    <location>
        <begin position="196"/>
        <end position="205"/>
    </location>
</feature>
<organism evidence="4 5">
    <name type="scientific">Phytophthora nicotianae P1976</name>
    <dbReference type="NCBI Taxonomy" id="1317066"/>
    <lineage>
        <taxon>Eukaryota</taxon>
        <taxon>Sar</taxon>
        <taxon>Stramenopiles</taxon>
        <taxon>Oomycota</taxon>
        <taxon>Peronosporomycetes</taxon>
        <taxon>Peronosporales</taxon>
        <taxon>Peronosporaceae</taxon>
        <taxon>Phytophthora</taxon>
    </lineage>
</organism>
<dbReference type="InterPro" id="IPR009057">
    <property type="entry name" value="Homeodomain-like_sf"/>
</dbReference>
<dbReference type="SUPFAM" id="SSF46689">
    <property type="entry name" value="Homeodomain-like"/>
    <property type="match status" value="1"/>
</dbReference>
<feature type="compositionally biased region" description="Polar residues" evidence="2">
    <location>
        <begin position="384"/>
        <end position="404"/>
    </location>
</feature>
<feature type="region of interest" description="Disordered" evidence="2">
    <location>
        <begin position="196"/>
        <end position="232"/>
    </location>
</feature>
<dbReference type="Proteomes" id="UP000028582">
    <property type="component" value="Unassembled WGS sequence"/>
</dbReference>
<dbReference type="GO" id="GO:0003677">
    <property type="term" value="F:DNA binding"/>
    <property type="evidence" value="ECO:0007669"/>
    <property type="project" value="UniProtKB-KW"/>
</dbReference>
<reference evidence="4 5" key="1">
    <citation type="submission" date="2013-11" db="EMBL/GenBank/DDBJ databases">
        <title>The Genome Sequence of Phytophthora parasitica P1976.</title>
        <authorList>
            <consortium name="The Broad Institute Genomics Platform"/>
            <person name="Russ C."/>
            <person name="Tyler B."/>
            <person name="Panabieres F."/>
            <person name="Shan W."/>
            <person name="Tripathy S."/>
            <person name="Grunwald N."/>
            <person name="Machado M."/>
            <person name="Johnson C.S."/>
            <person name="Walker B."/>
            <person name="Young S."/>
            <person name="Zeng Q."/>
            <person name="Gargeya S."/>
            <person name="Fitzgerald M."/>
            <person name="Haas B."/>
            <person name="Abouelleil A."/>
            <person name="Allen A.W."/>
            <person name="Alvarado L."/>
            <person name="Arachchi H.M."/>
            <person name="Berlin A.M."/>
            <person name="Chapman S.B."/>
            <person name="Gainer-Dewar J."/>
            <person name="Goldberg J."/>
            <person name="Griggs A."/>
            <person name="Gujja S."/>
            <person name="Hansen M."/>
            <person name="Howarth C."/>
            <person name="Imamovic A."/>
            <person name="Ireland A."/>
            <person name="Larimer J."/>
            <person name="McCowan C."/>
            <person name="Murphy C."/>
            <person name="Pearson M."/>
            <person name="Poon T.W."/>
            <person name="Priest M."/>
            <person name="Roberts A."/>
            <person name="Saif S."/>
            <person name="Shea T."/>
            <person name="Sisk P."/>
            <person name="Sykes S."/>
            <person name="Wortman J."/>
            <person name="Nusbaum C."/>
            <person name="Birren B."/>
        </authorList>
    </citation>
    <scope>NUCLEOTIDE SEQUENCE [LARGE SCALE GENOMIC DNA]</scope>
    <source>
        <strain evidence="4 5">P1976</strain>
    </source>
</reference>